<reference evidence="5 6" key="1">
    <citation type="submission" date="2023-04" db="EMBL/GenBank/DDBJ databases">
        <title>A novel bacteria isolated from coastal sediment.</title>
        <authorList>
            <person name="Liu X.-J."/>
            <person name="Du Z.-J."/>
        </authorList>
    </citation>
    <scope>NUCLEOTIDE SEQUENCE [LARGE SCALE GENOMIC DNA]</scope>
    <source>
        <strain evidence="5 6">SDUM461004</strain>
    </source>
</reference>
<dbReference type="CDD" id="cd06267">
    <property type="entry name" value="PBP1_LacI_sugar_binding-like"/>
    <property type="match status" value="1"/>
</dbReference>
<dbReference type="InterPro" id="IPR000843">
    <property type="entry name" value="HTH_LacI"/>
</dbReference>
<evidence type="ECO:0000256" key="1">
    <source>
        <dbReference type="ARBA" id="ARBA00023015"/>
    </source>
</evidence>
<dbReference type="PROSITE" id="PS50932">
    <property type="entry name" value="HTH_LACI_2"/>
    <property type="match status" value="1"/>
</dbReference>
<evidence type="ECO:0000313" key="6">
    <source>
        <dbReference type="Proteomes" id="UP001243717"/>
    </source>
</evidence>
<dbReference type="SUPFAM" id="SSF47413">
    <property type="entry name" value="lambda repressor-like DNA-binding domains"/>
    <property type="match status" value="1"/>
</dbReference>
<protein>
    <submittedName>
        <fullName evidence="5">LacI family DNA-binding transcriptional regulator</fullName>
    </submittedName>
</protein>
<dbReference type="Gene3D" id="1.10.260.40">
    <property type="entry name" value="lambda repressor-like DNA-binding domains"/>
    <property type="match status" value="1"/>
</dbReference>
<keyword evidence="3" id="KW-0804">Transcription</keyword>
<organism evidence="5 6">
    <name type="scientific">Thalassobacterium sedimentorum</name>
    <dbReference type="NCBI Taxonomy" id="3041258"/>
    <lineage>
        <taxon>Bacteria</taxon>
        <taxon>Pseudomonadati</taxon>
        <taxon>Verrucomicrobiota</taxon>
        <taxon>Opitutia</taxon>
        <taxon>Puniceicoccales</taxon>
        <taxon>Coraliomargaritaceae</taxon>
        <taxon>Thalassobacterium</taxon>
    </lineage>
</organism>
<dbReference type="InterPro" id="IPR010982">
    <property type="entry name" value="Lambda_DNA-bd_dom_sf"/>
</dbReference>
<evidence type="ECO:0000259" key="4">
    <source>
        <dbReference type="PROSITE" id="PS50932"/>
    </source>
</evidence>
<keyword evidence="1" id="KW-0805">Transcription regulation</keyword>
<dbReference type="Proteomes" id="UP001243717">
    <property type="component" value="Unassembled WGS sequence"/>
</dbReference>
<dbReference type="Pfam" id="PF00356">
    <property type="entry name" value="LacI"/>
    <property type="match status" value="1"/>
</dbReference>
<dbReference type="RefSeq" id="WP_308986635.1">
    <property type="nucleotide sequence ID" value="NZ_JARXIC010000052.1"/>
</dbReference>
<keyword evidence="6" id="KW-1185">Reference proteome</keyword>
<dbReference type="SUPFAM" id="SSF53822">
    <property type="entry name" value="Periplasmic binding protein-like I"/>
    <property type="match status" value="1"/>
</dbReference>
<proteinExistence type="predicted"/>
<keyword evidence="2 5" id="KW-0238">DNA-binding</keyword>
<dbReference type="Pfam" id="PF13377">
    <property type="entry name" value="Peripla_BP_3"/>
    <property type="match status" value="1"/>
</dbReference>
<dbReference type="InterPro" id="IPR046335">
    <property type="entry name" value="LacI/GalR-like_sensor"/>
</dbReference>
<dbReference type="PANTHER" id="PTHR30146:SF109">
    <property type="entry name" value="HTH-TYPE TRANSCRIPTIONAL REGULATOR GALS"/>
    <property type="match status" value="1"/>
</dbReference>
<evidence type="ECO:0000313" key="5">
    <source>
        <dbReference type="EMBL" id="MDQ8196198.1"/>
    </source>
</evidence>
<comment type="caution">
    <text evidence="5">The sequence shown here is derived from an EMBL/GenBank/DDBJ whole genome shotgun (WGS) entry which is preliminary data.</text>
</comment>
<accession>A0ABU1AN22</accession>
<evidence type="ECO:0000256" key="3">
    <source>
        <dbReference type="ARBA" id="ARBA00023163"/>
    </source>
</evidence>
<dbReference type="InterPro" id="IPR028082">
    <property type="entry name" value="Peripla_BP_I"/>
</dbReference>
<feature type="domain" description="HTH lacI-type" evidence="4">
    <location>
        <begin position="7"/>
        <end position="61"/>
    </location>
</feature>
<dbReference type="EMBL" id="JARXIC010000052">
    <property type="protein sequence ID" value="MDQ8196198.1"/>
    <property type="molecule type" value="Genomic_DNA"/>
</dbReference>
<dbReference type="PANTHER" id="PTHR30146">
    <property type="entry name" value="LACI-RELATED TRANSCRIPTIONAL REPRESSOR"/>
    <property type="match status" value="1"/>
</dbReference>
<dbReference type="SMART" id="SM00354">
    <property type="entry name" value="HTH_LACI"/>
    <property type="match status" value="1"/>
</dbReference>
<dbReference type="GO" id="GO:0003677">
    <property type="term" value="F:DNA binding"/>
    <property type="evidence" value="ECO:0007669"/>
    <property type="project" value="UniProtKB-KW"/>
</dbReference>
<dbReference type="Gene3D" id="3.40.50.2300">
    <property type="match status" value="2"/>
</dbReference>
<name>A0ABU1AN22_9BACT</name>
<sequence>MSKRTSVSMKQIAEEAGVSMMTVSRVLRNESNVSAKTEECIRGIADRLGYKSNRLVRGMQSGRSGIVSVVMPAGHAIAPTMLEGIYDFFHEQDMIMALDLVHGNLGEKAFVEQGKIINRLLESRVDGILLLPVNEEASPLYFKEVVDRKIPLLLIDRNTTHFSTDFVGTDDFAGGWEAARVLAQNACKNVVLISTGDFVSTSGLRAKGFLDGLSEFGIRLTTHIIAPNFTHNAELIDHELKKCQGQFDGIFAIADRLAISAWHSCQSLNLSIPDQVKVIGFGALNLRDPRVALSSFDQEPYLIGREAAQLLYKRIEQGPAVKRPKPKTLLHRPKFVEGTSCPHGGSLRTEGAI</sequence>
<evidence type="ECO:0000256" key="2">
    <source>
        <dbReference type="ARBA" id="ARBA00023125"/>
    </source>
</evidence>
<gene>
    <name evidence="5" type="ORF">QEH59_17320</name>
</gene>
<dbReference type="CDD" id="cd01392">
    <property type="entry name" value="HTH_LacI"/>
    <property type="match status" value="1"/>
</dbReference>